<comment type="caution">
    <text evidence="1">The sequence shown here is derived from an EMBL/GenBank/DDBJ whole genome shotgun (WGS) entry which is preliminary data.</text>
</comment>
<name>A0A392Q812_9FABA</name>
<organism evidence="1 2">
    <name type="scientific">Trifolium medium</name>
    <dbReference type="NCBI Taxonomy" id="97028"/>
    <lineage>
        <taxon>Eukaryota</taxon>
        <taxon>Viridiplantae</taxon>
        <taxon>Streptophyta</taxon>
        <taxon>Embryophyta</taxon>
        <taxon>Tracheophyta</taxon>
        <taxon>Spermatophyta</taxon>
        <taxon>Magnoliopsida</taxon>
        <taxon>eudicotyledons</taxon>
        <taxon>Gunneridae</taxon>
        <taxon>Pentapetalae</taxon>
        <taxon>rosids</taxon>
        <taxon>fabids</taxon>
        <taxon>Fabales</taxon>
        <taxon>Fabaceae</taxon>
        <taxon>Papilionoideae</taxon>
        <taxon>50 kb inversion clade</taxon>
        <taxon>NPAAA clade</taxon>
        <taxon>Hologalegina</taxon>
        <taxon>IRL clade</taxon>
        <taxon>Trifolieae</taxon>
        <taxon>Trifolium</taxon>
    </lineage>
</organism>
<proteinExistence type="predicted"/>
<dbReference type="EMBL" id="LXQA010119070">
    <property type="protein sequence ID" value="MCI20268.1"/>
    <property type="molecule type" value="Genomic_DNA"/>
</dbReference>
<dbReference type="AlphaFoldDB" id="A0A392Q812"/>
<feature type="non-terminal residue" evidence="1">
    <location>
        <position position="51"/>
    </location>
</feature>
<keyword evidence="2" id="KW-1185">Reference proteome</keyword>
<reference evidence="1 2" key="1">
    <citation type="journal article" date="2018" name="Front. Plant Sci.">
        <title>Red Clover (Trifolium pratense) and Zigzag Clover (T. medium) - A Picture of Genomic Similarities and Differences.</title>
        <authorList>
            <person name="Dluhosova J."/>
            <person name="Istvanek J."/>
            <person name="Nedelnik J."/>
            <person name="Repkova J."/>
        </authorList>
    </citation>
    <scope>NUCLEOTIDE SEQUENCE [LARGE SCALE GENOMIC DNA]</scope>
    <source>
        <strain evidence="2">cv. 10/8</strain>
        <tissue evidence="1">Leaf</tissue>
    </source>
</reference>
<evidence type="ECO:0000313" key="2">
    <source>
        <dbReference type="Proteomes" id="UP000265520"/>
    </source>
</evidence>
<evidence type="ECO:0000313" key="1">
    <source>
        <dbReference type="EMBL" id="MCI20268.1"/>
    </source>
</evidence>
<protein>
    <submittedName>
        <fullName evidence="1">Xanthine dehydrogenase 1-like</fullName>
    </submittedName>
</protein>
<accession>A0A392Q812</accession>
<dbReference type="Proteomes" id="UP000265520">
    <property type="component" value="Unassembled WGS sequence"/>
</dbReference>
<sequence>MDGIKESIPLSHLSAVHSVHRPPVTGSQDYEIMKHGTSVGSPEVHQSSRLQ</sequence>